<keyword evidence="2" id="KW-0472">Membrane</keyword>
<dbReference type="Pfam" id="PF12146">
    <property type="entry name" value="Hydrolase_4"/>
    <property type="match status" value="1"/>
</dbReference>
<dbReference type="Gene3D" id="3.40.50.1820">
    <property type="entry name" value="alpha/beta hydrolase"/>
    <property type="match status" value="1"/>
</dbReference>
<keyword evidence="5" id="KW-1185">Reference proteome</keyword>
<keyword evidence="2" id="KW-1133">Transmembrane helix</keyword>
<protein>
    <recommendedName>
        <fullName evidence="3">Serine aminopeptidase S33 domain-containing protein</fullName>
    </recommendedName>
</protein>
<evidence type="ECO:0000313" key="5">
    <source>
        <dbReference type="Proteomes" id="UP001152795"/>
    </source>
</evidence>
<dbReference type="GO" id="GO:0047372">
    <property type="term" value="F:monoacylglycerol lipase activity"/>
    <property type="evidence" value="ECO:0007669"/>
    <property type="project" value="TreeGrafter"/>
</dbReference>
<reference evidence="4" key="1">
    <citation type="submission" date="2020-04" db="EMBL/GenBank/DDBJ databases">
        <authorList>
            <person name="Alioto T."/>
            <person name="Alioto T."/>
            <person name="Gomez Garrido J."/>
        </authorList>
    </citation>
    <scope>NUCLEOTIDE SEQUENCE</scope>
    <source>
        <strain evidence="4">A484AB</strain>
    </source>
</reference>
<evidence type="ECO:0000313" key="4">
    <source>
        <dbReference type="EMBL" id="CAB3995229.1"/>
    </source>
</evidence>
<dbReference type="InterPro" id="IPR029058">
    <property type="entry name" value="AB_hydrolase_fold"/>
</dbReference>
<dbReference type="GO" id="GO:0006660">
    <property type="term" value="P:phosphatidylserine catabolic process"/>
    <property type="evidence" value="ECO:0007669"/>
    <property type="project" value="TreeGrafter"/>
</dbReference>
<dbReference type="OrthoDB" id="10249433at2759"/>
<proteinExistence type="predicted"/>
<feature type="region of interest" description="Disordered" evidence="1">
    <location>
        <begin position="1"/>
        <end position="28"/>
    </location>
</feature>
<dbReference type="InterPro" id="IPR022742">
    <property type="entry name" value="Hydrolase_4"/>
</dbReference>
<dbReference type="SUPFAM" id="SSF53474">
    <property type="entry name" value="alpha/beta-Hydrolases"/>
    <property type="match status" value="1"/>
</dbReference>
<organism evidence="4 5">
    <name type="scientific">Paramuricea clavata</name>
    <name type="common">Red gorgonian</name>
    <name type="synonym">Violescent sea-whip</name>
    <dbReference type="NCBI Taxonomy" id="317549"/>
    <lineage>
        <taxon>Eukaryota</taxon>
        <taxon>Metazoa</taxon>
        <taxon>Cnidaria</taxon>
        <taxon>Anthozoa</taxon>
        <taxon>Octocorallia</taxon>
        <taxon>Malacalcyonacea</taxon>
        <taxon>Plexauridae</taxon>
        <taxon>Paramuricea</taxon>
    </lineage>
</organism>
<dbReference type="PANTHER" id="PTHR12277">
    <property type="entry name" value="ALPHA/BETA HYDROLASE DOMAIN-CONTAINING PROTEIN"/>
    <property type="match status" value="1"/>
</dbReference>
<gene>
    <name evidence="4" type="ORF">PACLA_8A022487</name>
</gene>
<name>A0A7D9DXM3_PARCT</name>
<keyword evidence="2" id="KW-0812">Transmembrane</keyword>
<dbReference type="GO" id="GO:0005789">
    <property type="term" value="C:endoplasmic reticulum membrane"/>
    <property type="evidence" value="ECO:0007669"/>
    <property type="project" value="TreeGrafter"/>
</dbReference>
<dbReference type="Proteomes" id="UP001152795">
    <property type="component" value="Unassembled WGS sequence"/>
</dbReference>
<dbReference type="EMBL" id="CACRXK020002625">
    <property type="protein sequence ID" value="CAB3995229.1"/>
    <property type="molecule type" value="Genomic_DNA"/>
</dbReference>
<evidence type="ECO:0000259" key="3">
    <source>
        <dbReference type="Pfam" id="PF12146"/>
    </source>
</evidence>
<dbReference type="PANTHER" id="PTHR12277:SF194">
    <property type="entry name" value="FI04476P"/>
    <property type="match status" value="1"/>
</dbReference>
<dbReference type="GO" id="GO:0052651">
    <property type="term" value="P:monoacylglycerol catabolic process"/>
    <property type="evidence" value="ECO:0007669"/>
    <property type="project" value="TreeGrafter"/>
</dbReference>
<evidence type="ECO:0000256" key="1">
    <source>
        <dbReference type="SAM" id="MobiDB-lite"/>
    </source>
</evidence>
<dbReference type="GO" id="GO:0004622">
    <property type="term" value="F:phosphatidylcholine lysophospholipase activity"/>
    <property type="evidence" value="ECO:0007669"/>
    <property type="project" value="TreeGrafter"/>
</dbReference>
<feature type="domain" description="Serine aminopeptidase S33" evidence="3">
    <location>
        <begin position="124"/>
        <end position="235"/>
    </location>
</feature>
<evidence type="ECO:0000256" key="2">
    <source>
        <dbReference type="SAM" id="Phobius"/>
    </source>
</evidence>
<accession>A0A7D9DXM3</accession>
<sequence>MSRQRRKESVEDLLDNNNIPSSTTTATKERNTSGHVGILIIKQLVVCFCTIYCLLLLLLYLSSTFRQQLVFLNYLKNPFLNYDDPEAFGLPNTTNFYINGKAGKLGVWYVPANGLAAINDGKPVILYMHGNAYSRATQHRTSTYKVLSALGCHVIAHDYRGFGDSDGIPTEQGLIDDSLTVFQWILANTNNGPVYLWGHSLGSAVAVAISKILTETDVSVMGVILEAPLNNMRDAAFNHPLATPYRMWPFFQDTLQEVNEMYKSDEIISSIKYNILILHDHGDKIVKFMSGKKLHEAALKHKKENQSIEFKEFTGFSHTTISASEDLPEILRNFMKLDK</sequence>
<dbReference type="AlphaFoldDB" id="A0A7D9DXM3"/>
<feature type="transmembrane region" description="Helical" evidence="2">
    <location>
        <begin position="36"/>
        <end position="61"/>
    </location>
</feature>
<feature type="compositionally biased region" description="Polar residues" evidence="1">
    <location>
        <begin position="15"/>
        <end position="26"/>
    </location>
</feature>
<comment type="caution">
    <text evidence="4">The sequence shown here is derived from an EMBL/GenBank/DDBJ whole genome shotgun (WGS) entry which is preliminary data.</text>
</comment>